<evidence type="ECO:0000313" key="3">
    <source>
        <dbReference type="Proteomes" id="UP000285860"/>
    </source>
</evidence>
<accession>A0A420MHY8</accession>
<dbReference type="VEuPathDB" id="FungiDB:FOMG_18808"/>
<organism evidence="2 3">
    <name type="scientific">Fusarium oxysporum</name>
    <name type="common">Fusarium vascular wilt</name>
    <dbReference type="NCBI Taxonomy" id="5507"/>
    <lineage>
        <taxon>Eukaryota</taxon>
        <taxon>Fungi</taxon>
        <taxon>Dikarya</taxon>
        <taxon>Ascomycota</taxon>
        <taxon>Pezizomycotina</taxon>
        <taxon>Sordariomycetes</taxon>
        <taxon>Hypocreomycetidae</taxon>
        <taxon>Hypocreales</taxon>
        <taxon>Nectriaceae</taxon>
        <taxon>Fusarium</taxon>
        <taxon>Fusarium oxysporum species complex</taxon>
    </lineage>
</organism>
<sequence length="107" mass="11894">MAPEKTRSRSAYPNDRTRVSSAMRKRRMMAIKRNKIDGFWDGSVYIPDGESLPENTNDVVDSRRLVEAGCVQWQACSENSETKEAAGQGEAVQGHEASTEGDRTSRS</sequence>
<evidence type="ECO:0000256" key="1">
    <source>
        <dbReference type="SAM" id="MobiDB-lite"/>
    </source>
</evidence>
<dbReference type="AlphaFoldDB" id="A0A420MHY8"/>
<evidence type="ECO:0000313" key="2">
    <source>
        <dbReference type="EMBL" id="RKK67632.1"/>
    </source>
</evidence>
<dbReference type="Proteomes" id="UP000285860">
    <property type="component" value="Unassembled WGS sequence"/>
</dbReference>
<name>A0A420MHY8_FUSOX</name>
<feature type="region of interest" description="Disordered" evidence="1">
    <location>
        <begin position="79"/>
        <end position="107"/>
    </location>
</feature>
<gene>
    <name evidence="2" type="ORF">BFJ68_g18539</name>
</gene>
<comment type="caution">
    <text evidence="2">The sequence shown here is derived from an EMBL/GenBank/DDBJ whole genome shotgun (WGS) entry which is preliminary data.</text>
</comment>
<feature type="region of interest" description="Disordered" evidence="1">
    <location>
        <begin position="1"/>
        <end position="22"/>
    </location>
</feature>
<protein>
    <submittedName>
        <fullName evidence="2">Uncharacterized protein</fullName>
    </submittedName>
</protein>
<feature type="compositionally biased region" description="Basic and acidic residues" evidence="1">
    <location>
        <begin position="97"/>
        <end position="107"/>
    </location>
</feature>
<dbReference type="EMBL" id="MRCY01001832">
    <property type="protein sequence ID" value="RKK67632.1"/>
    <property type="molecule type" value="Genomic_DNA"/>
</dbReference>
<reference evidence="2 3" key="1">
    <citation type="journal article" date="2018" name="Sci. Rep.">
        <title>Characterisation of pathogen-specific regions and novel effector candidates in Fusarium oxysporum f. sp. cepae.</title>
        <authorList>
            <person name="Armitage A.D."/>
            <person name="Taylor A."/>
            <person name="Sobczyk M.K."/>
            <person name="Baxter L."/>
            <person name="Greenfield B.P."/>
            <person name="Bates H.J."/>
            <person name="Wilson F."/>
            <person name="Jackson A.C."/>
            <person name="Ott S."/>
            <person name="Harrison R.J."/>
            <person name="Clarkson J.P."/>
        </authorList>
    </citation>
    <scope>NUCLEOTIDE SEQUENCE [LARGE SCALE GENOMIC DNA]</scope>
    <source>
        <strain evidence="2 3">Fo_A28</strain>
    </source>
</reference>
<proteinExistence type="predicted"/>